<sequence>MRTILSLLFGLLCITVTAQDTIPTESEPDTTIRGTIVIRSFQDKVRIVPRGVQLSNPVISYKKTKPLMKTKKRFRIPSFWEKKNEMSLGLSEVAFVNWNAGGDNAITALGRMRFVRNYKFRYVSWKNELEMRFGWNAQEGRKWRKTEDAIRFSSTFGYRRDTLTNWYITVRTNFNTQFADGFKYPDRSTPISRFMAPGYLFLGGGASYISESDNFNLYISPLTHKSTFVLDRELANKGAFGVQKAVLDSEGNVVEPGQRALTEFGFLVTNSWKTPVFKNVNLDHRISFYTDYLQDFGNIDVDWEMRWELIVNEYIKTSIGTHIIYDDDILFDVVQDSDGNIIDPGQPKLQFKQVLTVGAVYIF</sequence>
<dbReference type="EMBL" id="SNYI01000001">
    <property type="protein sequence ID" value="TDQ32598.1"/>
    <property type="molecule type" value="Genomic_DNA"/>
</dbReference>
<dbReference type="Proteomes" id="UP000295468">
    <property type="component" value="Unassembled WGS sequence"/>
</dbReference>
<keyword evidence="3" id="KW-1185">Reference proteome</keyword>
<accession>A0A4R6TUI8</accession>
<protein>
    <recommendedName>
        <fullName evidence="4">DUF3078 domain-containing protein</fullName>
    </recommendedName>
</protein>
<dbReference type="OrthoDB" id="1495718at2"/>
<keyword evidence="1" id="KW-0732">Signal</keyword>
<comment type="caution">
    <text evidence="2">The sequence shown here is derived from an EMBL/GenBank/DDBJ whole genome shotgun (WGS) entry which is preliminary data.</text>
</comment>
<name>A0A4R6TUI8_9FLAO</name>
<gene>
    <name evidence="2" type="ORF">CLV82_0431</name>
</gene>
<organism evidence="2 3">
    <name type="scientific">Zeaxanthinibacter enoshimensis</name>
    <dbReference type="NCBI Taxonomy" id="392009"/>
    <lineage>
        <taxon>Bacteria</taxon>
        <taxon>Pseudomonadati</taxon>
        <taxon>Bacteroidota</taxon>
        <taxon>Flavobacteriia</taxon>
        <taxon>Flavobacteriales</taxon>
        <taxon>Flavobacteriaceae</taxon>
        <taxon>Zeaxanthinibacter</taxon>
    </lineage>
</organism>
<feature type="signal peptide" evidence="1">
    <location>
        <begin position="1"/>
        <end position="18"/>
    </location>
</feature>
<dbReference type="Pfam" id="PF11276">
    <property type="entry name" value="DUF3078"/>
    <property type="match status" value="1"/>
</dbReference>
<proteinExistence type="predicted"/>
<dbReference type="InterPro" id="IPR021428">
    <property type="entry name" value="DUF3078"/>
</dbReference>
<evidence type="ECO:0008006" key="4">
    <source>
        <dbReference type="Google" id="ProtNLM"/>
    </source>
</evidence>
<feature type="chain" id="PRO_5020302459" description="DUF3078 domain-containing protein" evidence="1">
    <location>
        <begin position="19"/>
        <end position="363"/>
    </location>
</feature>
<dbReference type="AlphaFoldDB" id="A0A4R6TUI8"/>
<evidence type="ECO:0000313" key="3">
    <source>
        <dbReference type="Proteomes" id="UP000295468"/>
    </source>
</evidence>
<evidence type="ECO:0000313" key="2">
    <source>
        <dbReference type="EMBL" id="TDQ32598.1"/>
    </source>
</evidence>
<dbReference type="RefSeq" id="WP_133642646.1">
    <property type="nucleotide sequence ID" value="NZ_SNYI01000001.1"/>
</dbReference>
<reference evidence="2 3" key="1">
    <citation type="submission" date="2019-03" db="EMBL/GenBank/DDBJ databases">
        <title>Genomic Encyclopedia of Archaeal and Bacterial Type Strains, Phase II (KMG-II): from individual species to whole genera.</title>
        <authorList>
            <person name="Goeker M."/>
        </authorList>
    </citation>
    <scope>NUCLEOTIDE SEQUENCE [LARGE SCALE GENOMIC DNA]</scope>
    <source>
        <strain evidence="2 3">DSM 18435</strain>
    </source>
</reference>
<evidence type="ECO:0000256" key="1">
    <source>
        <dbReference type="SAM" id="SignalP"/>
    </source>
</evidence>